<dbReference type="HAMAP" id="MF_00185">
    <property type="entry name" value="IPP_trans"/>
    <property type="match status" value="1"/>
</dbReference>
<evidence type="ECO:0000256" key="13">
    <source>
        <dbReference type="RuleBase" id="RU003785"/>
    </source>
</evidence>
<feature type="site" description="Interaction with substrate tRNA" evidence="10">
    <location>
        <position position="126"/>
    </location>
</feature>
<comment type="cofactor">
    <cofactor evidence="1 10">
        <name>Mg(2+)</name>
        <dbReference type="ChEBI" id="CHEBI:18420"/>
    </cofactor>
</comment>
<dbReference type="PANTHER" id="PTHR11088">
    <property type="entry name" value="TRNA DIMETHYLALLYLTRANSFERASE"/>
    <property type="match status" value="1"/>
</dbReference>
<organism evidence="14 15">
    <name type="scientific">Aequorivita vladivostokensis</name>
    <dbReference type="NCBI Taxonomy" id="171194"/>
    <lineage>
        <taxon>Bacteria</taxon>
        <taxon>Pseudomonadati</taxon>
        <taxon>Bacteroidota</taxon>
        <taxon>Flavobacteriia</taxon>
        <taxon>Flavobacteriales</taxon>
        <taxon>Flavobacteriaceae</taxon>
        <taxon>Aequorivita</taxon>
    </lineage>
</organism>
<keyword evidence="8 10" id="KW-0460">Magnesium</keyword>
<dbReference type="Proteomes" id="UP000033497">
    <property type="component" value="Unassembled WGS sequence"/>
</dbReference>
<name>A0ABR5DL75_9FLAO</name>
<evidence type="ECO:0000256" key="5">
    <source>
        <dbReference type="ARBA" id="ARBA00022694"/>
    </source>
</evidence>
<evidence type="ECO:0000256" key="1">
    <source>
        <dbReference type="ARBA" id="ARBA00001946"/>
    </source>
</evidence>
<dbReference type="InterPro" id="IPR039657">
    <property type="entry name" value="Dimethylallyltransferase"/>
</dbReference>
<evidence type="ECO:0000256" key="11">
    <source>
        <dbReference type="RuleBase" id="RU003783"/>
    </source>
</evidence>
<dbReference type="InterPro" id="IPR018022">
    <property type="entry name" value="IPT"/>
</dbReference>
<dbReference type="Pfam" id="PF01715">
    <property type="entry name" value="IPPT"/>
    <property type="match status" value="1"/>
</dbReference>
<sequence>MSSKKPLLICVVGATAIGKTSLAVKLAQAFSTEIISADSRQFFKEMTIGTAVPSKQELSAAPHHFIQNKSIFEAYSVGDFERDAIALLENLFKKNQIVIMVGGSGLYVDAVVKGLDNFPKVPSEIREQLNLELNEKGLEALQNELRNADPVYFEKVDIQNPHRVIRALEIYRATGKPYSSFLKKENIQRDFNTLFIGLTVNREIIYERINHRVDTMIKEGLIDEAKSLFQYKEENALQTVGYRELFEYFEGKISLEEAILEIKKNTRRFAKRQNTWFKKNEAIHWFDYDTEVSEIINFINEKNAL</sequence>
<dbReference type="NCBIfam" id="TIGR00174">
    <property type="entry name" value="miaA"/>
    <property type="match status" value="1"/>
</dbReference>
<reference evidence="14 15" key="1">
    <citation type="submission" date="2014-10" db="EMBL/GenBank/DDBJ databases">
        <title>Genome sequencing of Vitellibacter vladivostokensis KMM 3516.</title>
        <authorList>
            <person name="Thevarajoo S."/>
            <person name="Selvaratnam C."/>
            <person name="Goh K.M."/>
            <person name="Chong C.S."/>
        </authorList>
    </citation>
    <scope>NUCLEOTIDE SEQUENCE [LARGE SCALE GENOMIC DNA]</scope>
    <source>
        <strain evidence="14 15">KMM 3516</strain>
    </source>
</reference>
<comment type="catalytic activity">
    <reaction evidence="9 10 11">
        <text>adenosine(37) in tRNA + dimethylallyl diphosphate = N(6)-dimethylallyladenosine(37) in tRNA + diphosphate</text>
        <dbReference type="Rhea" id="RHEA:26482"/>
        <dbReference type="Rhea" id="RHEA-COMP:10162"/>
        <dbReference type="Rhea" id="RHEA-COMP:10375"/>
        <dbReference type="ChEBI" id="CHEBI:33019"/>
        <dbReference type="ChEBI" id="CHEBI:57623"/>
        <dbReference type="ChEBI" id="CHEBI:74411"/>
        <dbReference type="ChEBI" id="CHEBI:74415"/>
        <dbReference type="EC" id="2.5.1.75"/>
    </reaction>
</comment>
<keyword evidence="6 10" id="KW-0547">Nucleotide-binding</keyword>
<evidence type="ECO:0000313" key="15">
    <source>
        <dbReference type="Proteomes" id="UP000033497"/>
    </source>
</evidence>
<evidence type="ECO:0000256" key="10">
    <source>
        <dbReference type="HAMAP-Rule" id="MF_00185"/>
    </source>
</evidence>
<dbReference type="InterPro" id="IPR027417">
    <property type="entry name" value="P-loop_NTPase"/>
</dbReference>
<evidence type="ECO:0000256" key="3">
    <source>
        <dbReference type="ARBA" id="ARBA00005842"/>
    </source>
</evidence>
<evidence type="ECO:0000256" key="8">
    <source>
        <dbReference type="ARBA" id="ARBA00022842"/>
    </source>
</evidence>
<feature type="binding site" evidence="10">
    <location>
        <begin position="13"/>
        <end position="20"/>
    </location>
    <ligand>
        <name>ATP</name>
        <dbReference type="ChEBI" id="CHEBI:30616"/>
    </ligand>
</feature>
<dbReference type="GO" id="GO:0016740">
    <property type="term" value="F:transferase activity"/>
    <property type="evidence" value="ECO:0007669"/>
    <property type="project" value="UniProtKB-KW"/>
</dbReference>
<feature type="site" description="Interaction with substrate tRNA" evidence="10">
    <location>
        <position position="104"/>
    </location>
</feature>
<dbReference type="RefSeq" id="WP_045079707.1">
    <property type="nucleotide sequence ID" value="NZ_JSVU01000002.1"/>
</dbReference>
<evidence type="ECO:0000256" key="6">
    <source>
        <dbReference type="ARBA" id="ARBA00022741"/>
    </source>
</evidence>
<keyword evidence="15" id="KW-1185">Reference proteome</keyword>
<dbReference type="Gene3D" id="3.40.50.300">
    <property type="entry name" value="P-loop containing nucleotide triphosphate hydrolases"/>
    <property type="match status" value="1"/>
</dbReference>
<evidence type="ECO:0000313" key="14">
    <source>
        <dbReference type="EMBL" id="KJJ39532.1"/>
    </source>
</evidence>
<comment type="similarity">
    <text evidence="3 10 13">Belongs to the IPP transferase family.</text>
</comment>
<feature type="binding site" evidence="10">
    <location>
        <begin position="15"/>
        <end position="20"/>
    </location>
    <ligand>
        <name>substrate</name>
    </ligand>
</feature>
<evidence type="ECO:0000256" key="4">
    <source>
        <dbReference type="ARBA" id="ARBA00022679"/>
    </source>
</evidence>
<protein>
    <recommendedName>
        <fullName evidence="10">tRNA dimethylallyltransferase</fullName>
        <ecNumber evidence="10">2.5.1.75</ecNumber>
    </recommendedName>
    <alternativeName>
        <fullName evidence="10">Dimethylallyl diphosphate:tRNA dimethylallyltransferase</fullName>
        <shortName evidence="10">DMAPP:tRNA dimethylallyltransferase</shortName>
        <shortName evidence="10">DMATase</shortName>
    </alternativeName>
    <alternativeName>
        <fullName evidence="10">Isopentenyl-diphosphate:tRNA isopentenyltransferase</fullName>
        <shortName evidence="10">IPP transferase</shortName>
        <shortName evidence="10">IPPT</shortName>
        <shortName evidence="10">IPTase</shortName>
    </alternativeName>
</protein>
<dbReference type="SUPFAM" id="SSF52540">
    <property type="entry name" value="P-loop containing nucleoside triphosphate hydrolases"/>
    <property type="match status" value="2"/>
</dbReference>
<comment type="caution">
    <text evidence="10">Lacks conserved residue(s) required for the propagation of feature annotation.</text>
</comment>
<gene>
    <name evidence="10" type="primary">miaA</name>
    <name evidence="14" type="ORF">MB09_04700</name>
</gene>
<evidence type="ECO:0000256" key="7">
    <source>
        <dbReference type="ARBA" id="ARBA00022840"/>
    </source>
</evidence>
<keyword evidence="7 10" id="KW-0067">ATP-binding</keyword>
<comment type="subunit">
    <text evidence="10">Monomer.</text>
</comment>
<comment type="caution">
    <text evidence="14">The sequence shown here is derived from an EMBL/GenBank/DDBJ whole genome shotgun (WGS) entry which is preliminary data.</text>
</comment>
<evidence type="ECO:0000256" key="9">
    <source>
        <dbReference type="ARBA" id="ARBA00049563"/>
    </source>
</evidence>
<dbReference type="EC" id="2.5.1.75" evidence="10"/>
<keyword evidence="4 10" id="KW-0808">Transferase</keyword>
<dbReference type="PANTHER" id="PTHR11088:SF60">
    <property type="entry name" value="TRNA DIMETHYLALLYLTRANSFERASE"/>
    <property type="match status" value="1"/>
</dbReference>
<dbReference type="EMBL" id="JSVU01000002">
    <property type="protein sequence ID" value="KJJ39532.1"/>
    <property type="molecule type" value="Genomic_DNA"/>
</dbReference>
<comment type="function">
    <text evidence="2 10 12">Catalyzes the transfer of a dimethylallyl group onto the adenine at position 37 in tRNAs that read codons beginning with uridine, leading to the formation of N6-(dimethylallyl)adenosine (i(6)A).</text>
</comment>
<accession>A0ABR5DL75</accession>
<evidence type="ECO:0000256" key="2">
    <source>
        <dbReference type="ARBA" id="ARBA00003213"/>
    </source>
</evidence>
<evidence type="ECO:0000256" key="12">
    <source>
        <dbReference type="RuleBase" id="RU003784"/>
    </source>
</evidence>
<dbReference type="Gene3D" id="1.10.20.140">
    <property type="match status" value="1"/>
</dbReference>
<feature type="region of interest" description="Interaction with substrate tRNA" evidence="10">
    <location>
        <begin position="38"/>
        <end position="41"/>
    </location>
</feature>
<proteinExistence type="inferred from homology"/>
<keyword evidence="5 10" id="KW-0819">tRNA processing</keyword>